<comment type="caution">
    <text evidence="1">The sequence shown here is derived from an EMBL/GenBank/DDBJ whole genome shotgun (WGS) entry which is preliminary data.</text>
</comment>
<proteinExistence type="predicted"/>
<sequence length="84" mass="9557">MSMTGKDKLDSLFINQNYNDKSQLIDCFSHYCHIADMYAEIENSIAGVSDLKERIGYICFGKTAEKLNIVHSKNGHQVNSIWGR</sequence>
<accession>A0AC61RIS4</accession>
<name>A0AC61RIS4_9BACT</name>
<keyword evidence="2" id="KW-1185">Reference proteome</keyword>
<dbReference type="EMBL" id="SRYB01000028">
    <property type="protein sequence ID" value="TGY77195.1"/>
    <property type="molecule type" value="Genomic_DNA"/>
</dbReference>
<evidence type="ECO:0000313" key="1">
    <source>
        <dbReference type="EMBL" id="TGY77195.1"/>
    </source>
</evidence>
<dbReference type="Proteomes" id="UP000306319">
    <property type="component" value="Unassembled WGS sequence"/>
</dbReference>
<protein>
    <submittedName>
        <fullName evidence="1">Uncharacterized protein</fullName>
    </submittedName>
</protein>
<evidence type="ECO:0000313" key="2">
    <source>
        <dbReference type="Proteomes" id="UP000306319"/>
    </source>
</evidence>
<gene>
    <name evidence="1" type="ORF">E5331_15410</name>
</gene>
<reference evidence="1" key="1">
    <citation type="submission" date="2019-04" db="EMBL/GenBank/DDBJ databases">
        <title>Microbes associate with the intestines of laboratory mice.</title>
        <authorList>
            <person name="Navarre W."/>
            <person name="Wong E."/>
            <person name="Huang K."/>
            <person name="Tropini C."/>
            <person name="Ng K."/>
            <person name="Yu B."/>
        </authorList>
    </citation>
    <scope>NUCLEOTIDE SEQUENCE</scope>
    <source>
        <strain evidence="1">NM04_E33</strain>
    </source>
</reference>
<organism evidence="1 2">
    <name type="scientific">Lepagella muris</name>
    <dbReference type="NCBI Taxonomy" id="3032870"/>
    <lineage>
        <taxon>Bacteria</taxon>
        <taxon>Pseudomonadati</taxon>
        <taxon>Bacteroidota</taxon>
        <taxon>Bacteroidia</taxon>
        <taxon>Bacteroidales</taxon>
        <taxon>Muribaculaceae</taxon>
        <taxon>Lepagella</taxon>
    </lineage>
</organism>